<keyword evidence="4" id="KW-1185">Reference proteome</keyword>
<dbReference type="AlphaFoldDB" id="A0A9P3GFH8"/>
<feature type="domain" description="Fungal-type protein kinase" evidence="2">
    <location>
        <begin position="35"/>
        <end position="126"/>
    </location>
</feature>
<reference evidence="3 4" key="1">
    <citation type="submission" date="2021-08" db="EMBL/GenBank/DDBJ databases">
        <title>Draft Genome Sequence of Phanerochaete sordida strain YK-624.</title>
        <authorList>
            <person name="Mori T."/>
            <person name="Dohra H."/>
            <person name="Suzuki T."/>
            <person name="Kawagishi H."/>
            <person name="Hirai H."/>
        </authorList>
    </citation>
    <scope>NUCLEOTIDE SEQUENCE [LARGE SCALE GENOMIC DNA]</scope>
    <source>
        <strain evidence="3 4">YK-624</strain>
    </source>
</reference>
<evidence type="ECO:0000259" key="2">
    <source>
        <dbReference type="Pfam" id="PF17667"/>
    </source>
</evidence>
<dbReference type="Pfam" id="PF17667">
    <property type="entry name" value="Pkinase_fungal"/>
    <property type="match status" value="1"/>
</dbReference>
<dbReference type="InterPro" id="IPR011009">
    <property type="entry name" value="Kinase-like_dom_sf"/>
</dbReference>
<proteinExistence type="predicted"/>
<feature type="compositionally biased region" description="Low complexity" evidence="1">
    <location>
        <begin position="146"/>
        <end position="159"/>
    </location>
</feature>
<dbReference type="OrthoDB" id="2792997at2759"/>
<sequence length="182" mass="19826">MLYIVPSEVSCEIRRGRALTDVASTRPIMQDWPDVSRRTVLQSVPKPLNDIKYLRDVFCSLHDALGCLSSLHKHGWLHQHLSYENILRVGEETIVADLEDAKTTSDVPIHAGFSAESPFRAVEVVKNAYCFASTPGVPEDSESQISTSSGSASPVSSESDSSDSEAMLVHQESEATAFDSSA</sequence>
<name>A0A9P3GFH8_9APHY</name>
<dbReference type="EMBL" id="BPQB01000035">
    <property type="protein sequence ID" value="GJE93826.1"/>
    <property type="molecule type" value="Genomic_DNA"/>
</dbReference>
<evidence type="ECO:0000313" key="4">
    <source>
        <dbReference type="Proteomes" id="UP000703269"/>
    </source>
</evidence>
<dbReference type="Proteomes" id="UP000703269">
    <property type="component" value="Unassembled WGS sequence"/>
</dbReference>
<protein>
    <recommendedName>
        <fullName evidence="2">Fungal-type protein kinase domain-containing protein</fullName>
    </recommendedName>
</protein>
<comment type="caution">
    <text evidence="3">The sequence shown here is derived from an EMBL/GenBank/DDBJ whole genome shotgun (WGS) entry which is preliminary data.</text>
</comment>
<dbReference type="InterPro" id="IPR040976">
    <property type="entry name" value="Pkinase_fungal"/>
</dbReference>
<dbReference type="SUPFAM" id="SSF56112">
    <property type="entry name" value="Protein kinase-like (PK-like)"/>
    <property type="match status" value="1"/>
</dbReference>
<feature type="region of interest" description="Disordered" evidence="1">
    <location>
        <begin position="135"/>
        <end position="182"/>
    </location>
</feature>
<accession>A0A9P3GFH8</accession>
<evidence type="ECO:0000256" key="1">
    <source>
        <dbReference type="SAM" id="MobiDB-lite"/>
    </source>
</evidence>
<organism evidence="3 4">
    <name type="scientific">Phanerochaete sordida</name>
    <dbReference type="NCBI Taxonomy" id="48140"/>
    <lineage>
        <taxon>Eukaryota</taxon>
        <taxon>Fungi</taxon>
        <taxon>Dikarya</taxon>
        <taxon>Basidiomycota</taxon>
        <taxon>Agaricomycotina</taxon>
        <taxon>Agaricomycetes</taxon>
        <taxon>Polyporales</taxon>
        <taxon>Phanerochaetaceae</taxon>
        <taxon>Phanerochaete</taxon>
    </lineage>
</organism>
<gene>
    <name evidence="3" type="ORF">PsYK624_099900</name>
</gene>
<evidence type="ECO:0000313" key="3">
    <source>
        <dbReference type="EMBL" id="GJE93826.1"/>
    </source>
</evidence>